<dbReference type="EMBL" id="JWZT01000435">
    <property type="protein sequence ID" value="KII74402.1"/>
    <property type="molecule type" value="Genomic_DNA"/>
</dbReference>
<reference evidence="1 2" key="1">
    <citation type="journal article" date="2014" name="Genome Biol. Evol.">
        <title>The genome of the myxosporean Thelohanellus kitauei shows adaptations to nutrient acquisition within its fish host.</title>
        <authorList>
            <person name="Yang Y."/>
            <person name="Xiong J."/>
            <person name="Zhou Z."/>
            <person name="Huo F."/>
            <person name="Miao W."/>
            <person name="Ran C."/>
            <person name="Liu Y."/>
            <person name="Zhang J."/>
            <person name="Feng J."/>
            <person name="Wang M."/>
            <person name="Wang M."/>
            <person name="Wang L."/>
            <person name="Yao B."/>
        </authorList>
    </citation>
    <scope>NUCLEOTIDE SEQUENCE [LARGE SCALE GENOMIC DNA]</scope>
    <source>
        <strain evidence="1">Wuqing</strain>
    </source>
</reference>
<name>A0A0C2NK38_THEKT</name>
<evidence type="ECO:0000313" key="1">
    <source>
        <dbReference type="EMBL" id="KII74402.1"/>
    </source>
</evidence>
<dbReference type="Proteomes" id="UP000031668">
    <property type="component" value="Unassembled WGS sequence"/>
</dbReference>
<evidence type="ECO:0000313" key="2">
    <source>
        <dbReference type="Proteomes" id="UP000031668"/>
    </source>
</evidence>
<organism evidence="1 2">
    <name type="scientific">Thelohanellus kitauei</name>
    <name type="common">Myxosporean</name>
    <dbReference type="NCBI Taxonomy" id="669202"/>
    <lineage>
        <taxon>Eukaryota</taxon>
        <taxon>Metazoa</taxon>
        <taxon>Cnidaria</taxon>
        <taxon>Myxozoa</taxon>
        <taxon>Myxosporea</taxon>
        <taxon>Bivalvulida</taxon>
        <taxon>Platysporina</taxon>
        <taxon>Myxobolidae</taxon>
        <taxon>Thelohanellus</taxon>
    </lineage>
</organism>
<protein>
    <submittedName>
        <fullName evidence="1">Uncharacterized protein</fullName>
    </submittedName>
</protein>
<gene>
    <name evidence="1" type="ORF">RF11_13324</name>
</gene>
<accession>A0A0C2NK38</accession>
<keyword evidence="2" id="KW-1185">Reference proteome</keyword>
<sequence>MPTIPKENSLEPIYEPSIADRRITRDSKKESLQKVEYFSVIPKRGSYVPQYSQSRASCCSVAPASHPSPIYNIKNYSQRKLVVCHPSSYNNQLSGVNGMKMKPMLYRYSSSIDYDTPYQYYMMTYPQRCCECQPGVQNCCGFQNPRYVNDLMYQYSQDRKLRRLQSFQCMNI</sequence>
<dbReference type="AlphaFoldDB" id="A0A0C2NK38"/>
<proteinExistence type="predicted"/>
<comment type="caution">
    <text evidence="1">The sequence shown here is derived from an EMBL/GenBank/DDBJ whole genome shotgun (WGS) entry which is preliminary data.</text>
</comment>